<dbReference type="InterPro" id="IPR013740">
    <property type="entry name" value="Redoxin"/>
</dbReference>
<comment type="subcellular location">
    <subcellularLocation>
        <location evidence="1">Cell envelope</location>
    </subcellularLocation>
</comment>
<gene>
    <name evidence="7" type="ORF">EDD53_0342</name>
</gene>
<dbReference type="GO" id="GO:0030288">
    <property type="term" value="C:outer membrane-bounded periplasmic space"/>
    <property type="evidence" value="ECO:0007669"/>
    <property type="project" value="InterPro"/>
</dbReference>
<evidence type="ECO:0000256" key="4">
    <source>
        <dbReference type="ARBA" id="ARBA00023157"/>
    </source>
</evidence>
<feature type="domain" description="Thioredoxin" evidence="6">
    <location>
        <begin position="37"/>
        <end position="175"/>
    </location>
</feature>
<dbReference type="SUPFAM" id="SSF52833">
    <property type="entry name" value="Thioredoxin-like"/>
    <property type="match status" value="1"/>
</dbReference>
<comment type="similarity">
    <text evidence="2">Belongs to the thioredoxin family. DsbE subfamily.</text>
</comment>
<evidence type="ECO:0000313" key="8">
    <source>
        <dbReference type="Proteomes" id="UP000269689"/>
    </source>
</evidence>
<dbReference type="Pfam" id="PF08534">
    <property type="entry name" value="Redoxin"/>
    <property type="match status" value="1"/>
</dbReference>
<dbReference type="InterPro" id="IPR004799">
    <property type="entry name" value="Periplasmic_diS_OxRdtase_DsbE"/>
</dbReference>
<sequence>MAKFSPLMAVPPLVFAGLAGLFLFGMGRDAPNELPSTFVGSQAPALDVVALEGYDSFDSATLQDGEVKLVNFWASWCPPCRAEHPNLMKFAAEGLPVYGVTIRDPHDQSIRFLQDYGNPFTGIVADTTMRQAINWGVSAPPETFIINGDGEVLYRFTGPLVGSDLEQRFLPELAKARALQD</sequence>
<dbReference type="GO" id="GO:0017004">
    <property type="term" value="P:cytochrome complex assembly"/>
    <property type="evidence" value="ECO:0007669"/>
    <property type="project" value="UniProtKB-KW"/>
</dbReference>
<dbReference type="PANTHER" id="PTHR42852">
    <property type="entry name" value="THIOL:DISULFIDE INTERCHANGE PROTEIN DSBE"/>
    <property type="match status" value="1"/>
</dbReference>
<dbReference type="PROSITE" id="PS51352">
    <property type="entry name" value="THIOREDOXIN_2"/>
    <property type="match status" value="1"/>
</dbReference>
<protein>
    <submittedName>
        <fullName evidence="7">Cytochrome c biogenesis protein CcmG/thiol:disulfide interchange protein DsbE</fullName>
    </submittedName>
</protein>
<organism evidence="7 8">
    <name type="scientific">Pacificibacter maritimus</name>
    <dbReference type="NCBI Taxonomy" id="762213"/>
    <lineage>
        <taxon>Bacteria</taxon>
        <taxon>Pseudomonadati</taxon>
        <taxon>Pseudomonadota</taxon>
        <taxon>Alphaproteobacteria</taxon>
        <taxon>Rhodobacterales</taxon>
        <taxon>Roseobacteraceae</taxon>
        <taxon>Pacificibacter</taxon>
    </lineage>
</organism>
<dbReference type="Gene3D" id="3.40.30.10">
    <property type="entry name" value="Glutaredoxin"/>
    <property type="match status" value="1"/>
</dbReference>
<proteinExistence type="inferred from homology"/>
<evidence type="ECO:0000256" key="5">
    <source>
        <dbReference type="ARBA" id="ARBA00023284"/>
    </source>
</evidence>
<evidence type="ECO:0000259" key="6">
    <source>
        <dbReference type="PROSITE" id="PS51352"/>
    </source>
</evidence>
<keyword evidence="3" id="KW-0201">Cytochrome c-type biogenesis</keyword>
<name>A0A3N4UMI4_9RHOB</name>
<dbReference type="Proteomes" id="UP000269689">
    <property type="component" value="Unassembled WGS sequence"/>
</dbReference>
<evidence type="ECO:0000256" key="2">
    <source>
        <dbReference type="ARBA" id="ARBA00007758"/>
    </source>
</evidence>
<dbReference type="PANTHER" id="PTHR42852:SF6">
    <property type="entry name" value="THIOL:DISULFIDE INTERCHANGE PROTEIN DSBE"/>
    <property type="match status" value="1"/>
</dbReference>
<comment type="caution">
    <text evidence="7">The sequence shown here is derived from an EMBL/GenBank/DDBJ whole genome shotgun (WGS) entry which is preliminary data.</text>
</comment>
<keyword evidence="5" id="KW-0676">Redox-active center</keyword>
<dbReference type="InterPro" id="IPR050553">
    <property type="entry name" value="Thioredoxin_ResA/DsbE_sf"/>
</dbReference>
<dbReference type="OrthoDB" id="9799347at2"/>
<evidence type="ECO:0000256" key="3">
    <source>
        <dbReference type="ARBA" id="ARBA00022748"/>
    </source>
</evidence>
<dbReference type="GO" id="GO:0015036">
    <property type="term" value="F:disulfide oxidoreductase activity"/>
    <property type="evidence" value="ECO:0007669"/>
    <property type="project" value="InterPro"/>
</dbReference>
<dbReference type="InterPro" id="IPR017937">
    <property type="entry name" value="Thioredoxin_CS"/>
</dbReference>
<reference evidence="7 8" key="1">
    <citation type="submission" date="2018-11" db="EMBL/GenBank/DDBJ databases">
        <title>Genomic Encyclopedia of Type Strains, Phase IV (KMG-IV): sequencing the most valuable type-strain genomes for metagenomic binning, comparative biology and taxonomic classification.</title>
        <authorList>
            <person name="Goeker M."/>
        </authorList>
    </citation>
    <scope>NUCLEOTIDE SEQUENCE [LARGE SCALE GENOMIC DNA]</scope>
    <source>
        <strain evidence="7 8">DSM 104731</strain>
    </source>
</reference>
<dbReference type="NCBIfam" id="TIGR00385">
    <property type="entry name" value="dsbE"/>
    <property type="match status" value="1"/>
</dbReference>
<keyword evidence="4" id="KW-1015">Disulfide bond</keyword>
<dbReference type="InterPro" id="IPR013766">
    <property type="entry name" value="Thioredoxin_domain"/>
</dbReference>
<dbReference type="AlphaFoldDB" id="A0A3N4UMI4"/>
<dbReference type="PROSITE" id="PS00194">
    <property type="entry name" value="THIOREDOXIN_1"/>
    <property type="match status" value="1"/>
</dbReference>
<accession>A0A3N4UMI4</accession>
<dbReference type="RefSeq" id="WP_123791463.1">
    <property type="nucleotide sequence ID" value="NZ_RKQK01000001.1"/>
</dbReference>
<keyword evidence="8" id="KW-1185">Reference proteome</keyword>
<evidence type="ECO:0000256" key="1">
    <source>
        <dbReference type="ARBA" id="ARBA00004196"/>
    </source>
</evidence>
<evidence type="ECO:0000313" key="7">
    <source>
        <dbReference type="EMBL" id="RPE71228.1"/>
    </source>
</evidence>
<dbReference type="EMBL" id="RKQK01000001">
    <property type="protein sequence ID" value="RPE71228.1"/>
    <property type="molecule type" value="Genomic_DNA"/>
</dbReference>
<dbReference type="InterPro" id="IPR036249">
    <property type="entry name" value="Thioredoxin-like_sf"/>
</dbReference>